<dbReference type="EMBL" id="JAPESX010002404">
    <property type="protein sequence ID" value="KAJ8107943.1"/>
    <property type="molecule type" value="Genomic_DNA"/>
</dbReference>
<accession>A0ACC2HZ07</accession>
<protein>
    <submittedName>
        <fullName evidence="1">Uncharacterized protein</fullName>
    </submittedName>
</protein>
<comment type="caution">
    <text evidence="1">The sequence shown here is derived from an EMBL/GenBank/DDBJ whole genome shotgun (WGS) entry which is preliminary data.</text>
</comment>
<name>A0ACC2HZ07_9PEZI</name>
<organism evidence="1 2">
    <name type="scientific">Nemania bipapillata</name>
    <dbReference type="NCBI Taxonomy" id="110536"/>
    <lineage>
        <taxon>Eukaryota</taxon>
        <taxon>Fungi</taxon>
        <taxon>Dikarya</taxon>
        <taxon>Ascomycota</taxon>
        <taxon>Pezizomycotina</taxon>
        <taxon>Sordariomycetes</taxon>
        <taxon>Xylariomycetidae</taxon>
        <taxon>Xylariales</taxon>
        <taxon>Xylariaceae</taxon>
        <taxon>Nemania</taxon>
    </lineage>
</organism>
<proteinExistence type="predicted"/>
<dbReference type="Proteomes" id="UP001153334">
    <property type="component" value="Unassembled WGS sequence"/>
</dbReference>
<gene>
    <name evidence="1" type="ORF">ONZ43_g6576</name>
</gene>
<reference evidence="1" key="1">
    <citation type="submission" date="2022-11" db="EMBL/GenBank/DDBJ databases">
        <title>Genome Sequence of Nemania bipapillata.</title>
        <authorList>
            <person name="Buettner E."/>
        </authorList>
    </citation>
    <scope>NUCLEOTIDE SEQUENCE</scope>
    <source>
        <strain evidence="1">CP14</strain>
    </source>
</reference>
<evidence type="ECO:0000313" key="1">
    <source>
        <dbReference type="EMBL" id="KAJ8107943.1"/>
    </source>
</evidence>
<keyword evidence="2" id="KW-1185">Reference proteome</keyword>
<evidence type="ECO:0000313" key="2">
    <source>
        <dbReference type="Proteomes" id="UP001153334"/>
    </source>
</evidence>
<sequence>MSTTYVTARPEGREHILLYPKGFVAVRILQLVLGIICLGLTAYTISVLPITGAALMLFTSLVTLISSIYILIAHFGPPKAYNYWAILGLDIFHVLFWLISFALLASQAAVLFSYTSYYYYEYAFTVLGSITAAAAGLGGVQWVVYVVALVLHSIALHRHRQAGLHAMPGVAASAPAVAAPAVAGAPVEAEKIPMETQTQPPQGYYPPPQQVYEVPYQQAQQPVQPQPQPQQFQQQQPTY</sequence>